<evidence type="ECO:0000256" key="1">
    <source>
        <dbReference type="ARBA" id="ARBA00010272"/>
    </source>
</evidence>
<comment type="similarity">
    <text evidence="1">Belongs to the UPF0045 family.</text>
</comment>
<dbReference type="AlphaFoldDB" id="A0A9Y1BUB4"/>
<dbReference type="InterPro" id="IPR029756">
    <property type="entry name" value="MTH1187/YkoF-like"/>
</dbReference>
<dbReference type="EMBL" id="CP084167">
    <property type="protein sequence ID" value="UJG44509.1"/>
    <property type="molecule type" value="Genomic_DNA"/>
</dbReference>
<sequence>MKRKMKVIAELVISPVGEGVSLSKYVQEAVNVIESFPNIRVEHHSMGTNIEADDIDTILKVTKKAHESLFKVGCKRVVTTLKIDDRKDKPRIMEDKVKALE</sequence>
<dbReference type="PANTHER" id="PTHR33777">
    <property type="entry name" value="UPF0045 PROTEIN ECM15"/>
    <property type="match status" value="1"/>
</dbReference>
<dbReference type="InterPro" id="IPR002767">
    <property type="entry name" value="Thiamine_BP"/>
</dbReference>
<gene>
    <name evidence="3" type="ORF">K9W46_04850</name>
</gene>
<dbReference type="InterPro" id="IPR051614">
    <property type="entry name" value="UPF0045_domain"/>
</dbReference>
<accession>A0A9Y1BUB4</accession>
<dbReference type="GO" id="GO:0005829">
    <property type="term" value="C:cytosol"/>
    <property type="evidence" value="ECO:0007669"/>
    <property type="project" value="TreeGrafter"/>
</dbReference>
<evidence type="ECO:0000313" key="3">
    <source>
        <dbReference type="EMBL" id="UJG44509.1"/>
    </source>
</evidence>
<reference evidence="3" key="1">
    <citation type="journal article" date="2022" name="Nat. Microbiol.">
        <title>Unique mobile elements and scalable gene flow at the prokaryote-eukaryote boundary revealed by circularized Asgard archaea genomes.</title>
        <authorList>
            <person name="Wu F."/>
            <person name="Speth D.R."/>
            <person name="Philosof A."/>
            <person name="Cremiere A."/>
            <person name="Narayanan A."/>
            <person name="Barco R.A."/>
            <person name="Connon S.A."/>
            <person name="Amend J.P."/>
            <person name="Antoshechkin I.A."/>
            <person name="Orphan V.J."/>
        </authorList>
    </citation>
    <scope>NUCLEOTIDE SEQUENCE</scope>
    <source>
        <strain evidence="3">PR6</strain>
    </source>
</reference>
<dbReference type="SUPFAM" id="SSF89957">
    <property type="entry name" value="MTH1187/YkoF-like"/>
    <property type="match status" value="1"/>
</dbReference>
<evidence type="ECO:0000259" key="2">
    <source>
        <dbReference type="Pfam" id="PF01910"/>
    </source>
</evidence>
<dbReference type="Gene3D" id="3.30.70.930">
    <property type="match status" value="1"/>
</dbReference>
<protein>
    <submittedName>
        <fullName evidence="3">MTH1187 family thiamine-binding protein</fullName>
    </submittedName>
</protein>
<name>A0A9Y1BUB4_9ARCH</name>
<feature type="domain" description="Thiamine-binding protein" evidence="2">
    <location>
        <begin position="9"/>
        <end position="100"/>
    </location>
</feature>
<organism evidence="3">
    <name type="scientific">Candidatus Heimdallarchaeum endolithica</name>
    <dbReference type="NCBI Taxonomy" id="2876572"/>
    <lineage>
        <taxon>Archaea</taxon>
        <taxon>Promethearchaeati</taxon>
        <taxon>Candidatus Heimdallarchaeota</taxon>
        <taxon>Candidatus Heimdallarchaeia (ex Rinke et al. 2021) (nom. nud.)</taxon>
        <taxon>Candidatus Heimdallarchaeales</taxon>
        <taxon>Candidatus Heimdallarchaeaceae</taxon>
        <taxon>Candidatus Heimdallarchaeum</taxon>
    </lineage>
</organism>
<proteinExistence type="inferred from homology"/>
<dbReference type="Pfam" id="PF01910">
    <property type="entry name" value="Thiamine_BP"/>
    <property type="match status" value="1"/>
</dbReference>
<dbReference type="Proteomes" id="UP001200513">
    <property type="component" value="Chromosome"/>
</dbReference>
<dbReference type="NCBIfam" id="TIGR00106">
    <property type="entry name" value="MTH1187 family thiamine-binding protein"/>
    <property type="match status" value="1"/>
</dbReference>
<dbReference type="PANTHER" id="PTHR33777:SF1">
    <property type="entry name" value="UPF0045 PROTEIN ECM15"/>
    <property type="match status" value="1"/>
</dbReference>